<protein>
    <submittedName>
        <fullName evidence="2">Uncharacterized protein</fullName>
    </submittedName>
</protein>
<dbReference type="AlphaFoldDB" id="A0A9N9Q9U2"/>
<evidence type="ECO:0000313" key="2">
    <source>
        <dbReference type="EMBL" id="CAG8979817.1"/>
    </source>
</evidence>
<comment type="caution">
    <text evidence="2">The sequence shown here is derived from an EMBL/GenBank/DDBJ whole genome shotgun (WGS) entry which is preliminary data.</text>
</comment>
<evidence type="ECO:0000313" key="3">
    <source>
        <dbReference type="Proteomes" id="UP000701801"/>
    </source>
</evidence>
<dbReference type="EMBL" id="CAJVRM010000339">
    <property type="protein sequence ID" value="CAG8979817.1"/>
    <property type="molecule type" value="Genomic_DNA"/>
</dbReference>
<gene>
    <name evidence="2" type="ORF">HYALB_00013128</name>
</gene>
<proteinExistence type="predicted"/>
<reference evidence="2" key="1">
    <citation type="submission" date="2021-07" db="EMBL/GenBank/DDBJ databases">
        <authorList>
            <person name="Durling M."/>
        </authorList>
    </citation>
    <scope>NUCLEOTIDE SEQUENCE</scope>
</reference>
<accession>A0A9N9Q9U2</accession>
<dbReference type="Proteomes" id="UP000701801">
    <property type="component" value="Unassembled WGS sequence"/>
</dbReference>
<organism evidence="2 3">
    <name type="scientific">Hymenoscyphus albidus</name>
    <dbReference type="NCBI Taxonomy" id="595503"/>
    <lineage>
        <taxon>Eukaryota</taxon>
        <taxon>Fungi</taxon>
        <taxon>Dikarya</taxon>
        <taxon>Ascomycota</taxon>
        <taxon>Pezizomycotina</taxon>
        <taxon>Leotiomycetes</taxon>
        <taxon>Helotiales</taxon>
        <taxon>Helotiaceae</taxon>
        <taxon>Hymenoscyphus</taxon>
    </lineage>
</organism>
<sequence>MSVHLLLLSAEHYEHQASRINDHLIEKKCPTIVKSQRRVRGTFTLNNKTTEPSLNNQTISGEVGFPKPHGFRVPRGIRKVIGGRQLEKSKRLDWRVNMEIDTTLFAEKEEEDV</sequence>
<evidence type="ECO:0000256" key="1">
    <source>
        <dbReference type="SAM" id="MobiDB-lite"/>
    </source>
</evidence>
<feature type="region of interest" description="Disordered" evidence="1">
    <location>
        <begin position="46"/>
        <end position="66"/>
    </location>
</feature>
<name>A0A9N9Q9U2_9HELO</name>
<keyword evidence="3" id="KW-1185">Reference proteome</keyword>
<feature type="compositionally biased region" description="Polar residues" evidence="1">
    <location>
        <begin position="46"/>
        <end position="60"/>
    </location>
</feature>
<dbReference type="OrthoDB" id="10576588at2759"/>